<feature type="non-terminal residue" evidence="7">
    <location>
        <position position="1"/>
    </location>
</feature>
<gene>
    <name evidence="7" type="primary">TRPM7</name>
    <name evidence="7" type="ORF">TSPGSL018_21471</name>
</gene>
<dbReference type="EMBL" id="GBEZ01009595">
    <property type="protein sequence ID" value="JAC76002.1"/>
    <property type="molecule type" value="Transcribed_RNA"/>
</dbReference>
<evidence type="ECO:0000256" key="1">
    <source>
        <dbReference type="ARBA" id="ARBA00022527"/>
    </source>
</evidence>
<dbReference type="PANTHER" id="PTHR45992">
    <property type="entry name" value="EUKARYOTIC ELONGATION FACTOR 2 KINASE-RELATED"/>
    <property type="match status" value="1"/>
</dbReference>
<evidence type="ECO:0000256" key="2">
    <source>
        <dbReference type="ARBA" id="ARBA00022679"/>
    </source>
</evidence>
<dbReference type="GO" id="GO:0005524">
    <property type="term" value="F:ATP binding"/>
    <property type="evidence" value="ECO:0007669"/>
    <property type="project" value="UniProtKB-KW"/>
</dbReference>
<dbReference type="SUPFAM" id="SSF56112">
    <property type="entry name" value="Protein kinase-like (PK-like)"/>
    <property type="match status" value="1"/>
</dbReference>
<accession>A0A061RSZ4</accession>
<dbReference type="Pfam" id="PF02816">
    <property type="entry name" value="Alpha_kinase"/>
    <property type="match status" value="1"/>
</dbReference>
<dbReference type="AlphaFoldDB" id="A0A061RSZ4"/>
<feature type="non-terminal residue" evidence="7">
    <location>
        <position position="246"/>
    </location>
</feature>
<dbReference type="Gene3D" id="3.30.200.20">
    <property type="entry name" value="Phosphorylase Kinase, domain 1"/>
    <property type="match status" value="1"/>
</dbReference>
<dbReference type="SMART" id="SM00811">
    <property type="entry name" value="Alpha_kinase"/>
    <property type="match status" value="1"/>
</dbReference>
<dbReference type="PROSITE" id="PS51158">
    <property type="entry name" value="ALPHA_KINASE"/>
    <property type="match status" value="1"/>
</dbReference>
<dbReference type="InterPro" id="IPR011009">
    <property type="entry name" value="Kinase-like_dom_sf"/>
</dbReference>
<protein>
    <submittedName>
        <fullName evidence="7">Transient receptor potential cation channel subfamily M member 7</fullName>
    </submittedName>
</protein>
<reference evidence="7" key="1">
    <citation type="submission" date="2014-05" db="EMBL/GenBank/DDBJ databases">
        <title>The transcriptome of the halophilic microalga Tetraselmis sp. GSL018 isolated from the Great Salt Lake, Utah.</title>
        <authorList>
            <person name="Jinkerson R.E."/>
            <person name="D'Adamo S."/>
            <person name="Posewitz M.C."/>
        </authorList>
    </citation>
    <scope>NUCLEOTIDE SEQUENCE</scope>
    <source>
        <strain evidence="7">GSL018</strain>
    </source>
</reference>
<dbReference type="InterPro" id="IPR051852">
    <property type="entry name" value="Alpha-type_PK"/>
</dbReference>
<proteinExistence type="predicted"/>
<dbReference type="InterPro" id="IPR004166">
    <property type="entry name" value="a-kinase_dom"/>
</dbReference>
<keyword evidence="7" id="KW-0675">Receptor</keyword>
<dbReference type="GO" id="GO:0004674">
    <property type="term" value="F:protein serine/threonine kinase activity"/>
    <property type="evidence" value="ECO:0007669"/>
    <property type="project" value="UniProtKB-KW"/>
</dbReference>
<evidence type="ECO:0000259" key="6">
    <source>
        <dbReference type="PROSITE" id="PS51158"/>
    </source>
</evidence>
<evidence type="ECO:0000256" key="3">
    <source>
        <dbReference type="ARBA" id="ARBA00022741"/>
    </source>
</evidence>
<dbReference type="PANTHER" id="PTHR45992:SF11">
    <property type="entry name" value="ALPHA-TYPE PROTEIN KINASE DOMAIN-CONTAINING PROTEIN"/>
    <property type="match status" value="1"/>
</dbReference>
<name>A0A061RSZ4_9CHLO</name>
<evidence type="ECO:0000313" key="7">
    <source>
        <dbReference type="EMBL" id="JAC76002.1"/>
    </source>
</evidence>
<keyword evidence="1" id="KW-0723">Serine/threonine-protein kinase</keyword>
<keyword evidence="5" id="KW-0067">ATP-binding</keyword>
<evidence type="ECO:0000256" key="5">
    <source>
        <dbReference type="ARBA" id="ARBA00022840"/>
    </source>
</evidence>
<evidence type="ECO:0000256" key="4">
    <source>
        <dbReference type="ARBA" id="ARBA00022777"/>
    </source>
</evidence>
<keyword evidence="2" id="KW-0808">Transferase</keyword>
<sequence length="246" mass="28389">PKWSILPQSPVVQYILDIHMSADRLVQLIQRRKKLRVVEFSGGEIKIAPDPFSSSGNCRWPFYAVLPQTDRNRAQFVVKRFKTGSHEKERYDIQTISSGICAKLSRKFHFHARAFPSYSSLSFVKVSTAKVTNPRNNSTAYYNLEKLLQGEFFKFNNNAGYVNIEKCNATMQAFSHWTYHFSKGVLMVTDLQGIYDSRNGKFWLSDPAIHCECDLLNYGQTNLGYEGFKLFFETHRCNDICRGLQL</sequence>
<dbReference type="Gene3D" id="3.20.200.10">
    <property type="entry name" value="MHCK/EF2 kinase"/>
    <property type="match status" value="1"/>
</dbReference>
<keyword evidence="3" id="KW-0547">Nucleotide-binding</keyword>
<feature type="domain" description="Alpha-type protein kinase" evidence="6">
    <location>
        <begin position="27"/>
        <end position="246"/>
    </location>
</feature>
<keyword evidence="4" id="KW-0418">Kinase</keyword>
<organism evidence="7">
    <name type="scientific">Tetraselmis sp. GSL018</name>
    <dbReference type="NCBI Taxonomy" id="582737"/>
    <lineage>
        <taxon>Eukaryota</taxon>
        <taxon>Viridiplantae</taxon>
        <taxon>Chlorophyta</taxon>
        <taxon>core chlorophytes</taxon>
        <taxon>Chlorodendrophyceae</taxon>
        <taxon>Chlorodendrales</taxon>
        <taxon>Chlorodendraceae</taxon>
        <taxon>Tetraselmis</taxon>
    </lineage>
</organism>